<evidence type="ECO:0000313" key="1">
    <source>
        <dbReference type="EMBL" id="MYL65008.1"/>
    </source>
</evidence>
<dbReference type="InterPro" id="IPR036638">
    <property type="entry name" value="HLH_DNA-bd_sf"/>
</dbReference>
<dbReference type="Proteomes" id="UP000447833">
    <property type="component" value="Unassembled WGS sequence"/>
</dbReference>
<dbReference type="GO" id="GO:0046983">
    <property type="term" value="F:protein dimerization activity"/>
    <property type="evidence" value="ECO:0007669"/>
    <property type="project" value="InterPro"/>
</dbReference>
<name>A0A845F2M6_9BACL</name>
<dbReference type="GO" id="GO:0043937">
    <property type="term" value="P:regulation of sporulation"/>
    <property type="evidence" value="ECO:0007669"/>
    <property type="project" value="InterPro"/>
</dbReference>
<dbReference type="Pfam" id="PF09388">
    <property type="entry name" value="SpoOE-like"/>
    <property type="match status" value="1"/>
</dbReference>
<reference evidence="1 2" key="1">
    <citation type="submission" date="2019-11" db="EMBL/GenBank/DDBJ databases">
        <title>Genome sequences of 17 halophilic strains isolated from different environments.</title>
        <authorList>
            <person name="Furrow R.E."/>
        </authorList>
    </citation>
    <scope>NUCLEOTIDE SEQUENCE [LARGE SCALE GENOMIC DNA]</scope>
    <source>
        <strain evidence="1 2">22506_14_FS</strain>
    </source>
</reference>
<dbReference type="InterPro" id="IPR018540">
    <property type="entry name" value="Spo0E-like"/>
</dbReference>
<dbReference type="InterPro" id="IPR037208">
    <property type="entry name" value="Spo0E-like_sf"/>
</dbReference>
<sequence length="66" mass="7603">MKLPIQCYTRSNLLALIDQKKVVLTSKVLAHGFTHKQTVMASQELDKLLNRYQFGQYEGSQSRYLA</sequence>
<comment type="caution">
    <text evidence="1">The sequence shown here is derived from an EMBL/GenBank/DDBJ whole genome shotgun (WGS) entry which is preliminary data.</text>
</comment>
<dbReference type="RefSeq" id="WP_098442568.1">
    <property type="nucleotide sequence ID" value="NZ_WMEY01000005.1"/>
</dbReference>
<protein>
    <submittedName>
        <fullName evidence="1">Spo0E family sporulation regulatory protein-aspartic acid phosphatase</fullName>
    </submittedName>
</protein>
<dbReference type="Gene3D" id="4.10.280.10">
    <property type="entry name" value="Helix-loop-helix DNA-binding domain"/>
    <property type="match status" value="1"/>
</dbReference>
<dbReference type="SUPFAM" id="SSF140500">
    <property type="entry name" value="BAS1536-like"/>
    <property type="match status" value="1"/>
</dbReference>
<proteinExistence type="predicted"/>
<organism evidence="1 2">
    <name type="scientific">Guptibacillus hwajinpoensis</name>
    <dbReference type="NCBI Taxonomy" id="208199"/>
    <lineage>
        <taxon>Bacteria</taxon>
        <taxon>Bacillati</taxon>
        <taxon>Bacillota</taxon>
        <taxon>Bacilli</taxon>
        <taxon>Bacillales</taxon>
        <taxon>Guptibacillaceae</taxon>
        <taxon>Guptibacillus</taxon>
    </lineage>
</organism>
<evidence type="ECO:0000313" key="2">
    <source>
        <dbReference type="Proteomes" id="UP000447833"/>
    </source>
</evidence>
<gene>
    <name evidence="1" type="ORF">GLW07_16745</name>
</gene>
<dbReference type="EMBL" id="WMEY01000005">
    <property type="protein sequence ID" value="MYL65008.1"/>
    <property type="molecule type" value="Genomic_DNA"/>
</dbReference>
<dbReference type="AlphaFoldDB" id="A0A845F2M6"/>
<accession>A0A845F2M6</accession>